<gene>
    <name evidence="1" type="ORF">FE782_10515</name>
</gene>
<dbReference type="EMBL" id="VCIW01000005">
    <property type="protein sequence ID" value="TLS52392.1"/>
    <property type="molecule type" value="Genomic_DNA"/>
</dbReference>
<protein>
    <submittedName>
        <fullName evidence="1">DUF3841 domain-containing protein</fullName>
    </submittedName>
</protein>
<keyword evidence="2" id="KW-1185">Reference proteome</keyword>
<dbReference type="AlphaFoldDB" id="A0A5R9G7K1"/>
<proteinExistence type="predicted"/>
<dbReference type="InterPro" id="IPR024211">
    <property type="entry name" value="DUF3841"/>
</dbReference>
<organism evidence="1 2">
    <name type="scientific">Paenibacillus antri</name>
    <dbReference type="NCBI Taxonomy" id="2582848"/>
    <lineage>
        <taxon>Bacteria</taxon>
        <taxon>Bacillati</taxon>
        <taxon>Bacillota</taxon>
        <taxon>Bacilli</taxon>
        <taxon>Bacillales</taxon>
        <taxon>Paenibacillaceae</taxon>
        <taxon>Paenibacillus</taxon>
    </lineage>
</organism>
<reference evidence="1 2" key="1">
    <citation type="submission" date="2019-05" db="EMBL/GenBank/DDBJ databases">
        <authorList>
            <person name="Narsing Rao M.P."/>
            <person name="Li W.J."/>
        </authorList>
    </citation>
    <scope>NUCLEOTIDE SEQUENCE [LARGE SCALE GENOMIC DNA]</scope>
    <source>
        <strain evidence="1 2">SYSU_K30003</strain>
    </source>
</reference>
<sequence length="113" mass="13881">MLEIVVPDELVSNFSTWHHVLNYWYLPSSQEDFETFDKEMKQKLTENNVKYVDRKLLKDHNYHDKIKKSWDLIFDLDFYFLFVNEPKEQSAIQATLWEIKIEWVRKITFFTGR</sequence>
<dbReference type="Proteomes" id="UP000309676">
    <property type="component" value="Unassembled WGS sequence"/>
</dbReference>
<dbReference type="Pfam" id="PF12952">
    <property type="entry name" value="DUF3841"/>
    <property type="match status" value="1"/>
</dbReference>
<name>A0A5R9G7K1_9BACL</name>
<dbReference type="OrthoDB" id="286252at2"/>
<evidence type="ECO:0000313" key="1">
    <source>
        <dbReference type="EMBL" id="TLS52392.1"/>
    </source>
</evidence>
<accession>A0A5R9G7K1</accession>
<evidence type="ECO:0000313" key="2">
    <source>
        <dbReference type="Proteomes" id="UP000309676"/>
    </source>
</evidence>
<comment type="caution">
    <text evidence="1">The sequence shown here is derived from an EMBL/GenBank/DDBJ whole genome shotgun (WGS) entry which is preliminary data.</text>
</comment>